<protein>
    <submittedName>
        <fullName evidence="2">Uncharacterized protein</fullName>
    </submittedName>
</protein>
<name>A0A421DR10_9GAMM</name>
<evidence type="ECO:0000256" key="1">
    <source>
        <dbReference type="SAM" id="MobiDB-lite"/>
    </source>
</evidence>
<evidence type="ECO:0000313" key="2">
    <source>
        <dbReference type="EMBL" id="RLM26476.1"/>
    </source>
</evidence>
<keyword evidence="3" id="KW-1185">Reference proteome</keyword>
<accession>A0A421DR10</accession>
<reference evidence="2 3" key="1">
    <citation type="submission" date="2016-09" db="EMBL/GenBank/DDBJ databases">
        <authorList>
            <person name="Doonan J."/>
            <person name="Pachebat J.A."/>
            <person name="Golyshin P.N."/>
            <person name="Denman S."/>
            <person name="Mcdonald J.E."/>
        </authorList>
    </citation>
    <scope>NUCLEOTIDE SEQUENCE [LARGE SCALE GENOMIC DNA]</scope>
    <source>
        <strain evidence="2 3">NCPPB 3934</strain>
    </source>
</reference>
<sequence>MRCLRPNSPPSPDNTPTRATAQPRNNQAKQEERKQLYKECSRLVSQMQDLDKRLRTPATDQLRRRAIDLQLQLCDRRTAPLIESWHELNEIKKDAEDIVNPTYERGESSGAARTSGSESYNAFDYSGSFSLGHQARPGPR</sequence>
<organism evidence="2 3">
    <name type="scientific">Brenneria alni</name>
    <dbReference type="NCBI Taxonomy" id="71656"/>
    <lineage>
        <taxon>Bacteria</taxon>
        <taxon>Pseudomonadati</taxon>
        <taxon>Pseudomonadota</taxon>
        <taxon>Gammaproteobacteria</taxon>
        <taxon>Enterobacterales</taxon>
        <taxon>Pectobacteriaceae</taxon>
        <taxon>Brenneria</taxon>
    </lineage>
</organism>
<gene>
    <name evidence="2" type="ORF">BIY29_05295</name>
</gene>
<dbReference type="EMBL" id="MJLZ01000008">
    <property type="protein sequence ID" value="RLM26476.1"/>
    <property type="molecule type" value="Genomic_DNA"/>
</dbReference>
<feature type="region of interest" description="Disordered" evidence="1">
    <location>
        <begin position="1"/>
        <end position="34"/>
    </location>
</feature>
<dbReference type="Proteomes" id="UP000285648">
    <property type="component" value="Unassembled WGS sequence"/>
</dbReference>
<dbReference type="AlphaFoldDB" id="A0A421DR10"/>
<feature type="compositionally biased region" description="Polar residues" evidence="1">
    <location>
        <begin position="19"/>
        <end position="28"/>
    </location>
</feature>
<comment type="caution">
    <text evidence="2">The sequence shown here is derived from an EMBL/GenBank/DDBJ whole genome shotgun (WGS) entry which is preliminary data.</text>
</comment>
<proteinExistence type="predicted"/>
<evidence type="ECO:0000313" key="3">
    <source>
        <dbReference type="Proteomes" id="UP000285648"/>
    </source>
</evidence>